<dbReference type="PANTHER" id="PTHR30388">
    <property type="entry name" value="ALDEHYDE OXIDOREDUCTASE MOLYBDENUM COFACTOR ASSEMBLY PROTEIN"/>
    <property type="match status" value="1"/>
</dbReference>
<dbReference type="PANTHER" id="PTHR30388:SF6">
    <property type="entry name" value="XANTHINE DEHYDROGENASE SUBUNIT A-RELATED"/>
    <property type="match status" value="1"/>
</dbReference>
<dbReference type="RefSeq" id="WP_236097678.1">
    <property type="nucleotide sequence ID" value="NZ_JAKGUD010000001.1"/>
</dbReference>
<gene>
    <name evidence="3" type="ORF">L2W38_00735</name>
</gene>
<comment type="caution">
    <text evidence="3">The sequence shown here is derived from an EMBL/GenBank/DDBJ whole genome shotgun (WGS) entry which is preliminary data.</text>
</comment>
<dbReference type="InterPro" id="IPR003777">
    <property type="entry name" value="XdhC_CoxI"/>
</dbReference>
<reference evidence="3 4" key="1">
    <citation type="submission" date="2022-01" db="EMBL/GenBank/DDBJ databases">
        <title>Dethiosulfovibrio faecalis sp. nov., a novel proteolytic, non-sulfur-reducing bacterium isolated from a marine aquaculture solid waste bioreactor.</title>
        <authorList>
            <person name="Grabowski S."/>
            <person name="Apolinario E."/>
            <person name="Schneider N."/>
            <person name="Marshall C.W."/>
            <person name="Sowers K.R."/>
        </authorList>
    </citation>
    <scope>NUCLEOTIDE SEQUENCE [LARGE SCALE GENOMIC DNA]</scope>
    <source>
        <strain evidence="3 4">DSM 12537</strain>
    </source>
</reference>
<sequence length="265" mass="28082">MTPEIIETMERAIRERVPGVLCTVVAKNGSTPCRVGSKMWVEKNGTTIGTVGGGALERETISKAQKLLSDGRPHETMEYRLEAEPSDTEGLICGGSTAVFMEAIGRRRDLVIFGAGHVGRAVGTIASLCGYSVIFWDDRDGITAPSGCSRFVDLPLEEAIDTLPMEPGVSVVICTWAHGKDGDVVKLLDGKNPSYVGMLSSKKKAATLWETLGKKGVSKEHLERIHTPIGLEIGAGSPQEIAVAIMAEIISNDSGKSSSGCPSAI</sequence>
<proteinExistence type="predicted"/>
<dbReference type="Pfam" id="PF13478">
    <property type="entry name" value="XdhC_C"/>
    <property type="match status" value="1"/>
</dbReference>
<feature type="domain" description="XdhC- CoxI" evidence="1">
    <location>
        <begin position="13"/>
        <end position="79"/>
    </location>
</feature>
<name>A0ABS9EJH2_9BACT</name>
<dbReference type="EMBL" id="JAKGUD010000001">
    <property type="protein sequence ID" value="MCF4141344.1"/>
    <property type="molecule type" value="Genomic_DNA"/>
</dbReference>
<dbReference type="Pfam" id="PF02625">
    <property type="entry name" value="XdhC_CoxI"/>
    <property type="match status" value="1"/>
</dbReference>
<dbReference type="Gene3D" id="3.40.50.720">
    <property type="entry name" value="NAD(P)-binding Rossmann-like Domain"/>
    <property type="match status" value="1"/>
</dbReference>
<dbReference type="InterPro" id="IPR027051">
    <property type="entry name" value="XdhC_Rossmann_dom"/>
</dbReference>
<keyword evidence="4" id="KW-1185">Reference proteome</keyword>
<dbReference type="Proteomes" id="UP001200430">
    <property type="component" value="Unassembled WGS sequence"/>
</dbReference>
<evidence type="ECO:0000259" key="1">
    <source>
        <dbReference type="Pfam" id="PF02625"/>
    </source>
</evidence>
<dbReference type="InterPro" id="IPR052698">
    <property type="entry name" value="MoCofactor_Util/Proc"/>
</dbReference>
<accession>A0ABS9EJH2</accession>
<protein>
    <submittedName>
        <fullName evidence="3">XdhC/CoxI family protein</fullName>
    </submittedName>
</protein>
<evidence type="ECO:0000313" key="3">
    <source>
        <dbReference type="EMBL" id="MCF4141344.1"/>
    </source>
</evidence>
<evidence type="ECO:0000313" key="4">
    <source>
        <dbReference type="Proteomes" id="UP001200430"/>
    </source>
</evidence>
<feature type="domain" description="XdhC Rossmann" evidence="2">
    <location>
        <begin position="110"/>
        <end position="249"/>
    </location>
</feature>
<organism evidence="3 4">
    <name type="scientific">Dethiosulfovibrio marinus</name>
    <dbReference type="NCBI Taxonomy" id="133532"/>
    <lineage>
        <taxon>Bacteria</taxon>
        <taxon>Thermotogati</taxon>
        <taxon>Synergistota</taxon>
        <taxon>Synergistia</taxon>
        <taxon>Synergistales</taxon>
        <taxon>Dethiosulfovibrionaceae</taxon>
        <taxon>Dethiosulfovibrio</taxon>
    </lineage>
</organism>
<evidence type="ECO:0000259" key="2">
    <source>
        <dbReference type="Pfam" id="PF13478"/>
    </source>
</evidence>